<protein>
    <submittedName>
        <fullName evidence="3">D7eb18cd-d699-4f36-bf77-acee23541db5</fullName>
    </submittedName>
</protein>
<evidence type="ECO:0000256" key="2">
    <source>
        <dbReference type="SAM" id="Phobius"/>
    </source>
</evidence>
<dbReference type="Proteomes" id="UP000289323">
    <property type="component" value="Unassembled WGS sequence"/>
</dbReference>
<gene>
    <name evidence="3" type="ORF">TT172_LOCUS1216</name>
</gene>
<feature type="region of interest" description="Disordered" evidence="1">
    <location>
        <begin position="1"/>
        <end position="189"/>
    </location>
</feature>
<sequence>MVRTTRSSAKRDFQPESSWRMVEGGENDSFDTSILHDDDEEFIISSGSDPSQPAGSQPFSIGGSQPWSIGGSQDESIENFLNNAEEDEQVLLRSPFRPSVPQSVRQSSRENMRHRSPEPEFYMPKVDVESPRRPTTRSSTTVRAADPTPPLPGLRRRQGAATGSPSKRRRAKGKEEAESGPANEQASFSDRISASLPGALLDALGWAFGVVGLALRYAQKPIAILVSLYLTFGGVIVLQNMATKSLYTSLSPLCRIPGVSWMELPFCPDLRPTQGAGKEKRQPVEFESLMSVQDQFERVLEKSAQGVSLPMEMKRSEASIRDLRTMVRYSTLRDKDELVLEFDGFIETARSASSGLQNFNTHVGSAVDWVISMNRWTSRHLDSLEEGGNKDEQGGLLGAWTGWLFAPFQPAVFSERLLLDRYVEHTALVSDKIAGLILEAQAVLRTLSKAEDHLSTIYDFVTRTQKTVQSRKDEILWTLWTLVGANNQRLNNLNSQLSLLRQVNAQRSDAVKQVSALIVELEKIQAGLGDLRDRVAAPGLIRGQAEVPLSVHIETINRGVERLEAARSRIRAEENERIREVLARGKREERLIEQA</sequence>
<keyword evidence="2" id="KW-0812">Transmembrane</keyword>
<accession>A0A446B8L5</accession>
<feature type="transmembrane region" description="Helical" evidence="2">
    <location>
        <begin position="222"/>
        <end position="242"/>
    </location>
</feature>
<dbReference type="AlphaFoldDB" id="A0A446B8L5"/>
<proteinExistence type="predicted"/>
<keyword evidence="2" id="KW-0472">Membrane</keyword>
<feature type="compositionally biased region" description="Basic and acidic residues" evidence="1">
    <location>
        <begin position="107"/>
        <end position="118"/>
    </location>
</feature>
<evidence type="ECO:0000313" key="3">
    <source>
        <dbReference type="EMBL" id="SPQ18797.1"/>
    </source>
</evidence>
<keyword evidence="2" id="KW-1133">Transmembrane helix</keyword>
<organism evidence="3 4">
    <name type="scientific">Thermothielavioides terrestris</name>
    <dbReference type="NCBI Taxonomy" id="2587410"/>
    <lineage>
        <taxon>Eukaryota</taxon>
        <taxon>Fungi</taxon>
        <taxon>Dikarya</taxon>
        <taxon>Ascomycota</taxon>
        <taxon>Pezizomycotina</taxon>
        <taxon>Sordariomycetes</taxon>
        <taxon>Sordariomycetidae</taxon>
        <taxon>Sordariales</taxon>
        <taxon>Chaetomiaceae</taxon>
        <taxon>Thermothielavioides</taxon>
    </lineage>
</organism>
<reference evidence="3 4" key="1">
    <citation type="submission" date="2018-04" db="EMBL/GenBank/DDBJ databases">
        <authorList>
            <person name="Huttner S."/>
            <person name="Dainat J."/>
        </authorList>
    </citation>
    <scope>NUCLEOTIDE SEQUENCE [LARGE SCALE GENOMIC DNA]</scope>
</reference>
<feature type="compositionally biased region" description="Polar residues" evidence="1">
    <location>
        <begin position="45"/>
        <end position="82"/>
    </location>
</feature>
<name>A0A446B8L5_9PEZI</name>
<evidence type="ECO:0000313" key="4">
    <source>
        <dbReference type="Proteomes" id="UP000289323"/>
    </source>
</evidence>
<evidence type="ECO:0000256" key="1">
    <source>
        <dbReference type="SAM" id="MobiDB-lite"/>
    </source>
</evidence>
<dbReference type="EMBL" id="OUUZ01000001">
    <property type="protein sequence ID" value="SPQ18797.1"/>
    <property type="molecule type" value="Genomic_DNA"/>
</dbReference>